<feature type="region of interest" description="Disordered" evidence="1">
    <location>
        <begin position="18"/>
        <end position="37"/>
    </location>
</feature>
<dbReference type="PROSITE" id="PS50181">
    <property type="entry name" value="FBOX"/>
    <property type="match status" value="1"/>
</dbReference>
<evidence type="ECO:0000256" key="1">
    <source>
        <dbReference type="SAM" id="MobiDB-lite"/>
    </source>
</evidence>
<dbReference type="Pfam" id="PF12937">
    <property type="entry name" value="F-box-like"/>
    <property type="match status" value="1"/>
</dbReference>
<evidence type="ECO:0000313" key="4">
    <source>
        <dbReference type="Proteomes" id="UP000825935"/>
    </source>
</evidence>
<feature type="domain" description="F-box" evidence="2">
    <location>
        <begin position="103"/>
        <end position="149"/>
    </location>
</feature>
<evidence type="ECO:0000259" key="2">
    <source>
        <dbReference type="PROSITE" id="PS50181"/>
    </source>
</evidence>
<dbReference type="InterPro" id="IPR001810">
    <property type="entry name" value="F-box_dom"/>
</dbReference>
<gene>
    <name evidence="3" type="ORF">KP509_38G065400</name>
</gene>
<dbReference type="InterPro" id="IPR036047">
    <property type="entry name" value="F-box-like_dom_sf"/>
</dbReference>
<feature type="compositionally biased region" description="Polar residues" evidence="1">
    <location>
        <begin position="23"/>
        <end position="37"/>
    </location>
</feature>
<dbReference type="AlphaFoldDB" id="A0A8T2Q4V1"/>
<dbReference type="EMBL" id="CM035443">
    <property type="protein sequence ID" value="KAH7278942.1"/>
    <property type="molecule type" value="Genomic_DNA"/>
</dbReference>
<accession>A0A8T2Q4V1</accession>
<organism evidence="3 4">
    <name type="scientific">Ceratopteris richardii</name>
    <name type="common">Triangle waterfern</name>
    <dbReference type="NCBI Taxonomy" id="49495"/>
    <lineage>
        <taxon>Eukaryota</taxon>
        <taxon>Viridiplantae</taxon>
        <taxon>Streptophyta</taxon>
        <taxon>Embryophyta</taxon>
        <taxon>Tracheophyta</taxon>
        <taxon>Polypodiopsida</taxon>
        <taxon>Polypodiidae</taxon>
        <taxon>Polypodiales</taxon>
        <taxon>Pteridineae</taxon>
        <taxon>Pteridaceae</taxon>
        <taxon>Parkerioideae</taxon>
        <taxon>Ceratopteris</taxon>
    </lineage>
</organism>
<dbReference type="OrthoDB" id="1924952at2759"/>
<dbReference type="OMA" id="DCHYSSK"/>
<dbReference type="Proteomes" id="UP000825935">
    <property type="component" value="Chromosome 38"/>
</dbReference>
<name>A0A8T2Q4V1_CERRI</name>
<evidence type="ECO:0000313" key="3">
    <source>
        <dbReference type="EMBL" id="KAH7278942.1"/>
    </source>
</evidence>
<dbReference type="InterPro" id="IPR032675">
    <property type="entry name" value="LRR_dom_sf"/>
</dbReference>
<feature type="region of interest" description="Disordered" evidence="1">
    <location>
        <begin position="439"/>
        <end position="460"/>
    </location>
</feature>
<protein>
    <recommendedName>
        <fullName evidence="2">F-box domain-containing protein</fullName>
    </recommendedName>
</protein>
<sequence length="460" mass="52820">MDDGGPVLDDEELDNTLEKEFQRSQSPRTVGDTSSALLSNRSPCRSYSLTFSFPGWGVEIFRDRKRRRPSFIRDTVQEELTSKQENADAKTLGRGFADNPGNGCSIYQMPDELMINIFRRLSIKELSSCMCTCHWWQHLGSQDDIWKRFDMSNKTLTAFPRWGLVKYDALMKRLQSRHVLACGYFGQGFSHLRDALHVWWDTEKPSEPYGSKAIGSLLYKMAVSDWTMLYECLEVILSERVDCIAALLLKKVKEKAGKHSQPICPFGCDHQSRIKEDELLLDDNVPVFSDMLSSGAYGSDEVKSSVEALIGKSLWGTVCMYWKHYKQWLMLIFEHCGKLNMQVMVEKARSTAWTTTPNLYEKGVICFRSQILLRYGLRRILQSGYSLLTFSDANGWTTEREVDCLQSIHHLLQEVDVRDDTVSSQPFTQTKMRRCFPGRRSSGNQSIHLVEKSKKKIPSF</sequence>
<reference evidence="3" key="1">
    <citation type="submission" date="2021-08" db="EMBL/GenBank/DDBJ databases">
        <title>WGS assembly of Ceratopteris richardii.</title>
        <authorList>
            <person name="Marchant D.B."/>
            <person name="Chen G."/>
            <person name="Jenkins J."/>
            <person name="Shu S."/>
            <person name="Leebens-Mack J."/>
            <person name="Grimwood J."/>
            <person name="Schmutz J."/>
            <person name="Soltis P."/>
            <person name="Soltis D."/>
            <person name="Chen Z.-H."/>
        </authorList>
    </citation>
    <scope>NUCLEOTIDE SEQUENCE</scope>
    <source>
        <strain evidence="3">Whitten #5841</strain>
        <tissue evidence="3">Leaf</tissue>
    </source>
</reference>
<dbReference type="SMART" id="SM00256">
    <property type="entry name" value="FBOX"/>
    <property type="match status" value="1"/>
</dbReference>
<comment type="caution">
    <text evidence="3">The sequence shown here is derived from an EMBL/GenBank/DDBJ whole genome shotgun (WGS) entry which is preliminary data.</text>
</comment>
<dbReference type="SUPFAM" id="SSF81383">
    <property type="entry name" value="F-box domain"/>
    <property type="match status" value="1"/>
</dbReference>
<proteinExistence type="predicted"/>
<keyword evidence="4" id="KW-1185">Reference proteome</keyword>
<dbReference type="Gene3D" id="3.80.10.10">
    <property type="entry name" value="Ribonuclease Inhibitor"/>
    <property type="match status" value="1"/>
</dbReference>